<dbReference type="EMBL" id="BPLR01011915">
    <property type="protein sequence ID" value="GIY49940.1"/>
    <property type="molecule type" value="Genomic_DNA"/>
</dbReference>
<evidence type="ECO:0000313" key="1">
    <source>
        <dbReference type="EMBL" id="GIY49940.1"/>
    </source>
</evidence>
<comment type="caution">
    <text evidence="1">The sequence shown here is derived from an EMBL/GenBank/DDBJ whole genome shotgun (WGS) entry which is preliminary data.</text>
</comment>
<reference evidence="1 2" key="1">
    <citation type="submission" date="2021-06" db="EMBL/GenBank/DDBJ databases">
        <title>Caerostris extrusa draft genome.</title>
        <authorList>
            <person name="Kono N."/>
            <person name="Arakawa K."/>
        </authorList>
    </citation>
    <scope>NUCLEOTIDE SEQUENCE [LARGE SCALE GENOMIC DNA]</scope>
</reference>
<keyword evidence="2" id="KW-1185">Reference proteome</keyword>
<name>A0AAV4TY22_CAEEX</name>
<evidence type="ECO:0000313" key="2">
    <source>
        <dbReference type="Proteomes" id="UP001054945"/>
    </source>
</evidence>
<dbReference type="AlphaFoldDB" id="A0AAV4TY22"/>
<sequence length="106" mass="11920">MNNFLSPQSCLLQDYRTIGVAGRERGGYGIQICVSPIPLSESMGTCQRDLYEIACTCPRLLEGFRSLLIREEPGLGLPPFEIDVDDTKRIFHKKIQKFRSVSIGVE</sequence>
<proteinExistence type="predicted"/>
<dbReference type="Proteomes" id="UP001054945">
    <property type="component" value="Unassembled WGS sequence"/>
</dbReference>
<protein>
    <submittedName>
        <fullName evidence="1">Uncharacterized protein</fullName>
    </submittedName>
</protein>
<gene>
    <name evidence="1" type="ORF">CEXT_581711</name>
</gene>
<organism evidence="1 2">
    <name type="scientific">Caerostris extrusa</name>
    <name type="common">Bark spider</name>
    <name type="synonym">Caerostris bankana</name>
    <dbReference type="NCBI Taxonomy" id="172846"/>
    <lineage>
        <taxon>Eukaryota</taxon>
        <taxon>Metazoa</taxon>
        <taxon>Ecdysozoa</taxon>
        <taxon>Arthropoda</taxon>
        <taxon>Chelicerata</taxon>
        <taxon>Arachnida</taxon>
        <taxon>Araneae</taxon>
        <taxon>Araneomorphae</taxon>
        <taxon>Entelegynae</taxon>
        <taxon>Araneoidea</taxon>
        <taxon>Araneidae</taxon>
        <taxon>Caerostris</taxon>
    </lineage>
</organism>
<accession>A0AAV4TY22</accession>